<keyword evidence="1" id="KW-0732">Signal</keyword>
<evidence type="ECO:0000313" key="2">
    <source>
        <dbReference type="EMBL" id="AMP13626.1"/>
    </source>
</evidence>
<feature type="chain" id="PRO_5045392133" evidence="1">
    <location>
        <begin position="25"/>
        <end position="310"/>
    </location>
</feature>
<name>A0ABM5Z459_9BURK</name>
<gene>
    <name evidence="2" type="ORF">CPter291_1350</name>
</gene>
<accession>A0ABM5Z459</accession>
<evidence type="ECO:0000313" key="3">
    <source>
        <dbReference type="Proteomes" id="UP000074914"/>
    </source>
</evidence>
<feature type="signal peptide" evidence="1">
    <location>
        <begin position="1"/>
        <end position="24"/>
    </location>
</feature>
<sequence>MNPSFFRLLLCAAVSVLAVAQAHADTTVHSIDQVRGAIKNPDARAAFDREMSGAALPDGFGVRLPPGFSKSLLAAQLAPGSDPARVVLAGAKPWPQRPGWYVAVVCLAAAPVAQDLKNPASSCDGFGDSQDKQIWFGVFERSGEATPRLIARTEEAVAVATDWGATNIDTPQAIGSDDGKGPATGLPDNWQRFDLAPYQLRDGDYAFGVRAGWFEGYAGGGASFEALYLFHIDGKALRVVFAQPMLFDKMIAGDWHKDGTRSHDVSYGSNALSVLPATHSGFHDLQLREQHGKWRQTLRWSDETKSYQVQ</sequence>
<protein>
    <submittedName>
        <fullName evidence="2">Uncharacterized protein</fullName>
    </submittedName>
</protein>
<proteinExistence type="predicted"/>
<organism evidence="2 3">
    <name type="scientific">Collimonas pratensis</name>
    <dbReference type="NCBI Taxonomy" id="279113"/>
    <lineage>
        <taxon>Bacteria</taxon>
        <taxon>Pseudomonadati</taxon>
        <taxon>Pseudomonadota</taxon>
        <taxon>Betaproteobacteria</taxon>
        <taxon>Burkholderiales</taxon>
        <taxon>Oxalobacteraceae</taxon>
        <taxon>Collimonas</taxon>
    </lineage>
</organism>
<dbReference type="RefSeq" id="WP_062113000.1">
    <property type="nucleotide sequence ID" value="NZ_CP013236.1"/>
</dbReference>
<evidence type="ECO:0000256" key="1">
    <source>
        <dbReference type="SAM" id="SignalP"/>
    </source>
</evidence>
<keyword evidence="3" id="KW-1185">Reference proteome</keyword>
<dbReference type="EMBL" id="CP013236">
    <property type="protein sequence ID" value="AMP13626.1"/>
    <property type="molecule type" value="Genomic_DNA"/>
</dbReference>
<reference evidence="2 3" key="1">
    <citation type="submission" date="2015-11" db="EMBL/GenBank/DDBJ databases">
        <title>Exploring the genomic traits of fungus-feeding bacterial genus Collimonas.</title>
        <authorList>
            <person name="Song C."/>
            <person name="Schmidt R."/>
            <person name="de Jager V."/>
            <person name="Krzyzanowska D."/>
            <person name="Jongedijk E."/>
            <person name="Cankar K."/>
            <person name="Beekwilder J."/>
            <person name="van Veen A."/>
            <person name="de Boer W."/>
            <person name="van Veen J.A."/>
            <person name="Garbeva P."/>
        </authorList>
    </citation>
    <scope>NUCLEOTIDE SEQUENCE [LARGE SCALE GENOMIC DNA]</scope>
    <source>
        <strain evidence="2 3">Ter291</strain>
    </source>
</reference>
<dbReference type="Proteomes" id="UP000074914">
    <property type="component" value="Chromosome"/>
</dbReference>